<organism evidence="1 2">
    <name type="scientific">Dendronalium phyllosphericum CENA369</name>
    <dbReference type="NCBI Taxonomy" id="1725256"/>
    <lineage>
        <taxon>Bacteria</taxon>
        <taxon>Bacillati</taxon>
        <taxon>Cyanobacteriota</taxon>
        <taxon>Cyanophyceae</taxon>
        <taxon>Nostocales</taxon>
        <taxon>Nostocaceae</taxon>
        <taxon>Dendronalium</taxon>
        <taxon>Dendronalium phyllosphericum</taxon>
    </lineage>
</organism>
<evidence type="ECO:0000313" key="1">
    <source>
        <dbReference type="EMBL" id="MBH8575455.1"/>
    </source>
</evidence>
<gene>
    <name evidence="1" type="ORF">I8752_21070</name>
</gene>
<sequence length="797" mass="86190">MSLPAPGVPITTKAGMDFYLETAKFSRGFTARLREIRRIPGIANGLTSVLKRNAYLKGTFTKTDQVILKNKKAVDEARQTLENLLKKSPGKDLPSKGIKGGAQLAQVAILVGLVAVIAEKVIYDIQVQDMGFENDNYTRSEIQKAFDRYQRNVLDIRSLQKRVDDFNLQDQRTRDRLYGLENQLVPIRENANNALYEVRQGRVKLDKRIDDTNTNFLKLNTQVTTVLKGINTNFQSEVTKTIGDIQKSLTEAQKVAKEATSQTKSANDRLKKAEDTLSAQAKVLDTASKVTKALPASITSAIKTVQDTTKKIVDVSTTPINQSLKKWGITVTPATITPASITVSDTGGVTITPAVIGTAQVTYASFSTSDIGKEIIVDNRQLNTQISTLGQAISNVGTTAANAQTTANYALQEAKNKGSVSVPDLTPIKSDLSKLKSDVDTQKADLKKIEAGLKEQDRMNQEGNRKLDQIIPMLAGIPLIPGRTAGLINPNIPTPDGIANAAATGFCRTTQTGGCSRRMMDDVVGNINNNTNNSVGNAANTILGGVNAGANAALLQGQATILERLGDQVPGGISGKLERFSKWLHLDRLLNMMIFAATIHNALMLSNDIGQTLLGAINNVLQLFGLKDSEGNNFDLGGLISSSIENLIKAIVGADNYIELKQAWQMANRIYQATTNVLNQLMNVNSVITNALEVIGSYTGRIGNALRIWGVVGEKAYSWMNPQPSFDNKWVTKLQQLQEGANTVAMVAQIPVDTVNAVTELNNSTTELVKAVKQEPDTKNGIDVGEAAKVKTDQEAA</sequence>
<accession>A0A8J7I5X1</accession>
<proteinExistence type="predicted"/>
<dbReference type="EMBL" id="JAECZA010000148">
    <property type="protein sequence ID" value="MBH8575455.1"/>
    <property type="molecule type" value="Genomic_DNA"/>
</dbReference>
<dbReference type="RefSeq" id="WP_214434238.1">
    <property type="nucleotide sequence ID" value="NZ_CAWPUQ010000055.1"/>
</dbReference>
<name>A0A8J7I5X1_9NOST</name>
<dbReference type="AlphaFoldDB" id="A0A8J7I5X1"/>
<comment type="caution">
    <text evidence="1">The sequence shown here is derived from an EMBL/GenBank/DDBJ whole genome shotgun (WGS) entry which is preliminary data.</text>
</comment>
<evidence type="ECO:0000313" key="2">
    <source>
        <dbReference type="Proteomes" id="UP000662314"/>
    </source>
</evidence>
<reference evidence="1 2" key="1">
    <citation type="journal article" date="2021" name="Int. J. Syst. Evol. Microbiol.">
        <title>Amazonocrinis nigriterrae gen. nov., sp. nov., Atlanticothrix silvestris gen. nov., sp. nov. and Dendronalium phyllosphericum gen. nov., sp. nov., nostocacean cyanobacteria from Brazilian environments.</title>
        <authorList>
            <person name="Alvarenga D.O."/>
            <person name="Andreote A.P.D."/>
            <person name="Branco L.H.Z."/>
            <person name="Delbaje E."/>
            <person name="Cruz R.B."/>
            <person name="Varani A.M."/>
            <person name="Fiore M.F."/>
        </authorList>
    </citation>
    <scope>NUCLEOTIDE SEQUENCE [LARGE SCALE GENOMIC DNA]</scope>
    <source>
        <strain evidence="1 2">CENA369</strain>
    </source>
</reference>
<keyword evidence="2" id="KW-1185">Reference proteome</keyword>
<protein>
    <submittedName>
        <fullName evidence="1">Uncharacterized protein</fullName>
    </submittedName>
</protein>
<dbReference type="Proteomes" id="UP000662314">
    <property type="component" value="Unassembled WGS sequence"/>
</dbReference>